<dbReference type="AlphaFoldDB" id="A0A246FPY2"/>
<sequence>MRNFKIILIMSLLLTFNMALGQQSDNEQVAIGKKFITLVSAGKKEEAWQLFDKKNVPNLSEEQFNAAFGQIRNILSTANVYELSMSGIKNTGNKKMNFYSFKGVSKNKEAGADVYVDLLFFENANLVAGVSPKRLVSVENIPLHDSNSSTASTASTTAGQETQLEGASTISIDDVVYKVRGINIVHFEKEKGLLAIQVEMKLPEDSSVKENEFKQIAVKFAKYLIGNGYLDKARSKFKEMDKKLLKDIGVSFYDPDKDKGYNVMLKPQEYK</sequence>
<feature type="chain" id="PRO_5013145643" evidence="1">
    <location>
        <begin position="22"/>
        <end position="271"/>
    </location>
</feature>
<organism evidence="2 3">
    <name type="scientific">Hymenobacter amundsenii</name>
    <dbReference type="NCBI Taxonomy" id="2006685"/>
    <lineage>
        <taxon>Bacteria</taxon>
        <taxon>Pseudomonadati</taxon>
        <taxon>Bacteroidota</taxon>
        <taxon>Cytophagia</taxon>
        <taxon>Cytophagales</taxon>
        <taxon>Hymenobacteraceae</taxon>
        <taxon>Hymenobacter</taxon>
    </lineage>
</organism>
<proteinExistence type="predicted"/>
<keyword evidence="3" id="KW-1185">Reference proteome</keyword>
<feature type="signal peptide" evidence="1">
    <location>
        <begin position="1"/>
        <end position="21"/>
    </location>
</feature>
<protein>
    <submittedName>
        <fullName evidence="2">Uncharacterized protein</fullName>
    </submittedName>
</protein>
<keyword evidence="1" id="KW-0732">Signal</keyword>
<evidence type="ECO:0000313" key="3">
    <source>
        <dbReference type="Proteomes" id="UP000197277"/>
    </source>
</evidence>
<name>A0A246FPY2_9BACT</name>
<dbReference type="Proteomes" id="UP000197277">
    <property type="component" value="Unassembled WGS sequence"/>
</dbReference>
<reference evidence="2 3" key="1">
    <citation type="submission" date="2017-06" db="EMBL/GenBank/DDBJ databases">
        <title>Hymenobacter amundsenii sp. nov. isolated from regoliths in Antarctica.</title>
        <authorList>
            <person name="Sedlacek I."/>
            <person name="Kralova S."/>
            <person name="Pantucek R."/>
            <person name="Svec P."/>
            <person name="Holochova P."/>
            <person name="Stankova E."/>
            <person name="Vrbovska V."/>
            <person name="Busse H.-J."/>
        </authorList>
    </citation>
    <scope>NUCLEOTIDE SEQUENCE [LARGE SCALE GENOMIC DNA]</scope>
    <source>
        <strain evidence="2 3">CCM 8682</strain>
    </source>
</reference>
<dbReference type="EMBL" id="NIRR01000002">
    <property type="protein sequence ID" value="OWP64739.1"/>
    <property type="molecule type" value="Genomic_DNA"/>
</dbReference>
<gene>
    <name evidence="2" type="ORF">CDA63_02980</name>
</gene>
<comment type="caution">
    <text evidence="2">The sequence shown here is derived from an EMBL/GenBank/DDBJ whole genome shotgun (WGS) entry which is preliminary data.</text>
</comment>
<evidence type="ECO:0000256" key="1">
    <source>
        <dbReference type="SAM" id="SignalP"/>
    </source>
</evidence>
<evidence type="ECO:0000313" key="2">
    <source>
        <dbReference type="EMBL" id="OWP64739.1"/>
    </source>
</evidence>
<accession>A0A246FPY2</accession>